<reference evidence="1" key="1">
    <citation type="submission" date="2021-07" db="EMBL/GenBank/DDBJ databases">
        <authorList>
            <person name="Durling M."/>
        </authorList>
    </citation>
    <scope>NUCLEOTIDE SEQUENCE</scope>
</reference>
<dbReference type="EMBL" id="CAJVRL010000041">
    <property type="protein sequence ID" value="CAG8951199.1"/>
    <property type="molecule type" value="Genomic_DNA"/>
</dbReference>
<name>A0A9N9PG34_9HELO</name>
<dbReference type="Gene3D" id="2.170.270.10">
    <property type="entry name" value="SET domain"/>
    <property type="match status" value="1"/>
</dbReference>
<proteinExistence type="predicted"/>
<dbReference type="AlphaFoldDB" id="A0A9N9PG34"/>
<dbReference type="Proteomes" id="UP000696280">
    <property type="component" value="Unassembled WGS sequence"/>
</dbReference>
<evidence type="ECO:0000313" key="2">
    <source>
        <dbReference type="Proteomes" id="UP000696280"/>
    </source>
</evidence>
<evidence type="ECO:0000313" key="1">
    <source>
        <dbReference type="EMBL" id="CAG8951199.1"/>
    </source>
</evidence>
<gene>
    <name evidence="1" type="ORF">HYFRA_00007946</name>
</gene>
<dbReference type="InterPro" id="IPR046341">
    <property type="entry name" value="SET_dom_sf"/>
</dbReference>
<evidence type="ECO:0008006" key="3">
    <source>
        <dbReference type="Google" id="ProtNLM"/>
    </source>
</evidence>
<sequence>MENVWRVEGWKPTCHYSDGSSDASIFDIQFSNLSLKAPTRDNIGERFEVISECTRDILRYPYNAMFWALRAIQLSSCGYPELGASDARRADRLFRAMLDSERAEELGCKARRDFYTTVMDSVIGWPGKILVEHIESGPPLPPHQRESLIDLHWKNYTVLVHSMNLMQEFHGAHKICEEARAYYPNEDVFPNALASSKKEMQKKTSMCASQGAAERARYGEVTYREYPFMLSKHLQRSLDLVQSIDIKLREFDAKCTLSTGTIGQPESPVYSLQKKLTWMSMSHFANPLKRPSEVLGLIANCDIKPGEIIFKDSTPIGVSCKSGSHTWRGEKLPICDHCHGLVMPTKQNKDRPKVFKPKCCDARFCSKECLESARSNYHHAVCGKDFKWLYRDSSPPTSEIASDYQNDGVMWLRILATCVQSALHPLDHPIIAALTPNYGDVARRWSVTSHLDDVHRILTTLGVDVFTDMRFDGWVLQTVWARLANNVRCAGGGEGPAARDLNPLYSFLNHVSINTSDILRACC</sequence>
<dbReference type="OrthoDB" id="438641at2759"/>
<organism evidence="1 2">
    <name type="scientific">Hymenoscyphus fraxineus</name>
    <dbReference type="NCBI Taxonomy" id="746836"/>
    <lineage>
        <taxon>Eukaryota</taxon>
        <taxon>Fungi</taxon>
        <taxon>Dikarya</taxon>
        <taxon>Ascomycota</taxon>
        <taxon>Pezizomycotina</taxon>
        <taxon>Leotiomycetes</taxon>
        <taxon>Helotiales</taxon>
        <taxon>Helotiaceae</taxon>
        <taxon>Hymenoscyphus</taxon>
    </lineage>
</organism>
<protein>
    <recommendedName>
        <fullName evidence="3">Suppressor of anucleate metulae protein B</fullName>
    </recommendedName>
</protein>
<comment type="caution">
    <text evidence="1">The sequence shown here is derived from an EMBL/GenBank/DDBJ whole genome shotgun (WGS) entry which is preliminary data.</text>
</comment>
<dbReference type="Gene3D" id="6.10.140.2220">
    <property type="match status" value="1"/>
</dbReference>
<keyword evidence="2" id="KW-1185">Reference proteome</keyword>
<accession>A0A9N9PG34</accession>